<sequence length="195" mass="21653">MALGATIYKARLNVSDLDHHYYATHALTVACHPSETATRLMVRLLAFIDNAHTLNAPTHEAPGELRMTRGLSSDDEPDLWLTAADGRILAWIELGEPSLKRIKQGLSRAETVIVYPYSPRSAEQWWKKLGDDIRALPRVRVMSVPAAPLETLTGWVARSMSVDATCMEGQWLLTDGQTTLTLAFDRWSGPAEETP</sequence>
<protein>
    <submittedName>
        <fullName evidence="1">YaeQ family protein</fullName>
    </submittedName>
</protein>
<dbReference type="InterPro" id="IPR009822">
    <property type="entry name" value="YaeQ"/>
</dbReference>
<dbReference type="PANTHER" id="PTHR38784">
    <property type="entry name" value="SUCROSE PHOSPHORYLASE"/>
    <property type="match status" value="1"/>
</dbReference>
<proteinExistence type="predicted"/>
<dbReference type="PANTHER" id="PTHR38784:SF1">
    <property type="entry name" value="SUCROSE PHOSPHORYLASE"/>
    <property type="match status" value="1"/>
</dbReference>
<dbReference type="SUPFAM" id="SSF52980">
    <property type="entry name" value="Restriction endonuclease-like"/>
    <property type="match status" value="1"/>
</dbReference>
<dbReference type="Gene3D" id="3.10.640.10">
    <property type="entry name" value="Restriction endonuclease-like alpha-beta roll domain"/>
    <property type="match status" value="1"/>
</dbReference>
<dbReference type="PIRSF" id="PIRSF011484">
    <property type="entry name" value="YaeQ"/>
    <property type="match status" value="1"/>
</dbReference>
<name>A0AB74UD59_9GAMM</name>
<evidence type="ECO:0000313" key="1">
    <source>
        <dbReference type="EMBL" id="XCJ78947.1"/>
    </source>
</evidence>
<dbReference type="Pfam" id="PF07152">
    <property type="entry name" value="YaeQ"/>
    <property type="match status" value="1"/>
</dbReference>
<dbReference type="EMBL" id="CP159578">
    <property type="protein sequence ID" value="XCJ78947.1"/>
    <property type="molecule type" value="Genomic_DNA"/>
</dbReference>
<reference evidence="1" key="1">
    <citation type="submission" date="2024-06" db="EMBL/GenBank/DDBJ databases">
        <title>Complete genome of Salinicola endophyticus HNIBRBA4755.</title>
        <authorList>
            <person name="Shin S.Y."/>
            <person name="Kang H."/>
            <person name="Song J."/>
        </authorList>
    </citation>
    <scope>NUCLEOTIDE SEQUENCE</scope>
    <source>
        <strain evidence="1">HNIBRBA4755</strain>
    </source>
</reference>
<dbReference type="RefSeq" id="WP_353979901.1">
    <property type="nucleotide sequence ID" value="NZ_CP159578.1"/>
</dbReference>
<dbReference type="SMART" id="SM01322">
    <property type="entry name" value="YaeQ"/>
    <property type="match status" value="1"/>
</dbReference>
<dbReference type="InterPro" id="IPR011335">
    <property type="entry name" value="Restrct_endonuc-II-like"/>
</dbReference>
<accession>A0AB74UD59</accession>
<dbReference type="AlphaFoldDB" id="A0AB74UD59"/>
<gene>
    <name evidence="1" type="ORF">ABV408_16105</name>
</gene>
<organism evidence="1">
    <name type="scientific">Salinicola endophyticus</name>
    <dbReference type="NCBI Taxonomy" id="1949083"/>
    <lineage>
        <taxon>Bacteria</taxon>
        <taxon>Pseudomonadati</taxon>
        <taxon>Pseudomonadota</taxon>
        <taxon>Gammaproteobacteria</taxon>
        <taxon>Oceanospirillales</taxon>
        <taxon>Halomonadaceae</taxon>
        <taxon>Salinicola</taxon>
    </lineage>
</organism>
<dbReference type="InterPro" id="IPR038590">
    <property type="entry name" value="YaeQ_sf"/>
</dbReference>